<feature type="region of interest" description="Disordered" evidence="1">
    <location>
        <begin position="86"/>
        <end position="114"/>
    </location>
</feature>
<feature type="region of interest" description="Disordered" evidence="1">
    <location>
        <begin position="312"/>
        <end position="386"/>
    </location>
</feature>
<keyword evidence="2" id="KW-0732">Signal</keyword>
<feature type="chain" id="PRO_5040769390" evidence="2">
    <location>
        <begin position="23"/>
        <end position="891"/>
    </location>
</feature>
<feature type="compositionally biased region" description="Low complexity" evidence="1">
    <location>
        <begin position="598"/>
        <end position="634"/>
    </location>
</feature>
<dbReference type="AlphaFoldDB" id="A0A9W8RCC0"/>
<feature type="region of interest" description="Disordered" evidence="1">
    <location>
        <begin position="588"/>
        <end position="654"/>
    </location>
</feature>
<feature type="compositionally biased region" description="Low complexity" evidence="1">
    <location>
        <begin position="156"/>
        <end position="179"/>
    </location>
</feature>
<feature type="compositionally biased region" description="Low complexity" evidence="1">
    <location>
        <begin position="312"/>
        <end position="322"/>
    </location>
</feature>
<reference evidence="3" key="1">
    <citation type="submission" date="2022-09" db="EMBL/GenBank/DDBJ databases">
        <title>Fusarium specimens isolated from Avocado Roots.</title>
        <authorList>
            <person name="Stajich J."/>
            <person name="Roper C."/>
            <person name="Heimlech-Rivalta G."/>
        </authorList>
    </citation>
    <scope>NUCLEOTIDE SEQUENCE</scope>
    <source>
        <strain evidence="3">A02</strain>
    </source>
</reference>
<name>A0A9W8RCC0_9HYPO</name>
<evidence type="ECO:0000313" key="3">
    <source>
        <dbReference type="EMBL" id="KAJ4191629.1"/>
    </source>
</evidence>
<evidence type="ECO:0000256" key="1">
    <source>
        <dbReference type="SAM" id="MobiDB-lite"/>
    </source>
</evidence>
<comment type="caution">
    <text evidence="3">The sequence shown here is derived from an EMBL/GenBank/DDBJ whole genome shotgun (WGS) entry which is preliminary data.</text>
</comment>
<proteinExistence type="predicted"/>
<sequence>MYMRNALVAAVGLQYLVEGILAQDKVTLTKTVTKRKSSSSVTAEEATEDITTVVPTSYITDGTTIWVEETITIPCSASACTATQTTGSVDAESTAETADAAGTSSESSVDGTVTEQTADITTVVPTSYITDGTTIFVDETITIPCSKCEAASTAEAESTAETADANTTAETADAASTSEPVDGNVTEQTADITTVVPTSYITDGTTIFVDETITIPCTKCEATETGAESTAETADANTTGAESTAETADANTTTETADAATSSLPVDDGNVTEQTADITTVVPTTYVTEGTTIAEEQTITIPCTKCAATQTTGEAESTESTAIVPSGDNTAETSAASETQSVASSQDADGTTSAEETGTQTAGTASDDAETSTEVESTIPTSFSTNILSTGFGGSTATGPTGLFPNTSIAVETSAVASTIVSVDSTATTGEVKTSGTAVVSKIPKPVIVVIREVTIFHRTIVIGAACPPVKAGNSGNFIVGRDSEEKSFTEIGDALTDACNKQFKACSTIAGKNFRVADCQKQLTNCLADAASTAKAPTPVTKESTETASIILPSDATITGESKSYIGNGNVVISTRTLTVSESCEISDGTPVIKGPTATGETAVETTADAETTTAAGSDAETTSAAESDAESTQDVATTEASEEVTGTQTGNVVTSITMTNSNGEVTVTAITLTTGQPTGTGAVSVPTGADSTQDVATTEATEEVTGTQGVESSAIVITMTKSDGEISVTSITLSTAGPSGTGAVSIPYGPGADETSVPAPEATDSSAIGQDTTAVPSGTNGVVTVTVGGNTDGVVTVTVGGNTDVVTQTVTAKVTETETVTVGCGANGSQSAATIISIVTTCPESTTLATATSARVPETVYVTETVEFARQTATPDTPQRLRRMLGFSW</sequence>
<organism evidence="3 4">
    <name type="scientific">Fusarium falciforme</name>
    <dbReference type="NCBI Taxonomy" id="195108"/>
    <lineage>
        <taxon>Eukaryota</taxon>
        <taxon>Fungi</taxon>
        <taxon>Dikarya</taxon>
        <taxon>Ascomycota</taxon>
        <taxon>Pezizomycotina</taxon>
        <taxon>Sordariomycetes</taxon>
        <taxon>Hypocreomycetidae</taxon>
        <taxon>Hypocreales</taxon>
        <taxon>Nectriaceae</taxon>
        <taxon>Fusarium</taxon>
        <taxon>Fusarium solani species complex</taxon>
    </lineage>
</organism>
<feature type="region of interest" description="Disordered" evidence="1">
    <location>
        <begin position="156"/>
        <end position="189"/>
    </location>
</feature>
<accession>A0A9W8RCC0</accession>
<gene>
    <name evidence="3" type="ORF">NW755_004815</name>
</gene>
<dbReference type="Proteomes" id="UP001152087">
    <property type="component" value="Unassembled WGS sequence"/>
</dbReference>
<feature type="compositionally biased region" description="Low complexity" evidence="1">
    <location>
        <begin position="350"/>
        <end position="366"/>
    </location>
</feature>
<feature type="compositionally biased region" description="Polar residues" evidence="1">
    <location>
        <begin position="327"/>
        <end position="349"/>
    </location>
</feature>
<dbReference type="EMBL" id="JAOQAV010000009">
    <property type="protein sequence ID" value="KAJ4191629.1"/>
    <property type="molecule type" value="Genomic_DNA"/>
</dbReference>
<feature type="compositionally biased region" description="Low complexity" evidence="1">
    <location>
        <begin position="241"/>
        <end position="263"/>
    </location>
</feature>
<protein>
    <submittedName>
        <fullName evidence="3">Uncharacterized protein</fullName>
    </submittedName>
</protein>
<feature type="signal peptide" evidence="2">
    <location>
        <begin position="1"/>
        <end position="22"/>
    </location>
</feature>
<feature type="compositionally biased region" description="Polar residues" evidence="1">
    <location>
        <begin position="635"/>
        <end position="654"/>
    </location>
</feature>
<evidence type="ECO:0000256" key="2">
    <source>
        <dbReference type="SAM" id="SignalP"/>
    </source>
</evidence>
<feature type="compositionally biased region" description="Low complexity" evidence="1">
    <location>
        <begin position="224"/>
        <end position="234"/>
    </location>
</feature>
<feature type="compositionally biased region" description="Polar residues" evidence="1">
    <location>
        <begin position="765"/>
        <end position="777"/>
    </location>
</feature>
<feature type="compositionally biased region" description="Low complexity" evidence="1">
    <location>
        <begin position="86"/>
        <end position="108"/>
    </location>
</feature>
<feature type="region of interest" description="Disordered" evidence="1">
    <location>
        <begin position="752"/>
        <end position="777"/>
    </location>
</feature>
<evidence type="ECO:0000313" key="4">
    <source>
        <dbReference type="Proteomes" id="UP001152087"/>
    </source>
</evidence>
<keyword evidence="4" id="KW-1185">Reference proteome</keyword>
<feature type="compositionally biased region" description="Polar residues" evidence="1">
    <location>
        <begin position="374"/>
        <end position="386"/>
    </location>
</feature>
<feature type="region of interest" description="Disordered" evidence="1">
    <location>
        <begin position="224"/>
        <end position="272"/>
    </location>
</feature>